<keyword evidence="2" id="KW-0732">Signal</keyword>
<gene>
    <name evidence="3" type="ORF">EV44_g0569</name>
</gene>
<organism evidence="3 4">
    <name type="scientific">Uncinula necator</name>
    <name type="common">Grape powdery mildew</name>
    <dbReference type="NCBI Taxonomy" id="52586"/>
    <lineage>
        <taxon>Eukaryota</taxon>
        <taxon>Fungi</taxon>
        <taxon>Dikarya</taxon>
        <taxon>Ascomycota</taxon>
        <taxon>Pezizomycotina</taxon>
        <taxon>Leotiomycetes</taxon>
        <taxon>Erysiphales</taxon>
        <taxon>Erysiphaceae</taxon>
        <taxon>Erysiphe</taxon>
    </lineage>
</organism>
<dbReference type="Proteomes" id="UP000030854">
    <property type="component" value="Unassembled WGS sequence"/>
</dbReference>
<feature type="region of interest" description="Disordered" evidence="1">
    <location>
        <begin position="79"/>
        <end position="134"/>
    </location>
</feature>
<evidence type="ECO:0000256" key="2">
    <source>
        <dbReference type="SAM" id="SignalP"/>
    </source>
</evidence>
<comment type="caution">
    <text evidence="3">The sequence shown here is derived from an EMBL/GenBank/DDBJ whole genome shotgun (WGS) entry which is preliminary data.</text>
</comment>
<evidence type="ECO:0000313" key="4">
    <source>
        <dbReference type="Proteomes" id="UP000030854"/>
    </source>
</evidence>
<evidence type="ECO:0008006" key="5">
    <source>
        <dbReference type="Google" id="ProtNLM"/>
    </source>
</evidence>
<feature type="compositionally biased region" description="Basic and acidic residues" evidence="1">
    <location>
        <begin position="82"/>
        <end position="106"/>
    </location>
</feature>
<keyword evidence="4" id="KW-1185">Reference proteome</keyword>
<feature type="compositionally biased region" description="Basic residues" evidence="1">
    <location>
        <begin position="118"/>
        <end position="134"/>
    </location>
</feature>
<feature type="chain" id="PRO_5002080629" description="Secreted protein" evidence="2">
    <location>
        <begin position="19"/>
        <end position="134"/>
    </location>
</feature>
<proteinExistence type="predicted"/>
<feature type="signal peptide" evidence="2">
    <location>
        <begin position="1"/>
        <end position="18"/>
    </location>
</feature>
<accession>A0A0B1PCG5</accession>
<reference evidence="3 4" key="1">
    <citation type="journal article" date="2014" name="BMC Genomics">
        <title>Adaptive genomic structural variation in the grape powdery mildew pathogen, Erysiphe necator.</title>
        <authorList>
            <person name="Jones L."/>
            <person name="Riaz S."/>
            <person name="Morales-Cruz A."/>
            <person name="Amrine K.C."/>
            <person name="McGuire B."/>
            <person name="Gubler W.D."/>
            <person name="Walker M.A."/>
            <person name="Cantu D."/>
        </authorList>
    </citation>
    <scope>NUCLEOTIDE SEQUENCE [LARGE SCALE GENOMIC DNA]</scope>
    <source>
        <strain evidence="4">c</strain>
    </source>
</reference>
<evidence type="ECO:0000313" key="3">
    <source>
        <dbReference type="EMBL" id="KHJ36367.1"/>
    </source>
</evidence>
<evidence type="ECO:0000256" key="1">
    <source>
        <dbReference type="SAM" id="MobiDB-lite"/>
    </source>
</evidence>
<dbReference type="EMBL" id="JNVN01000051">
    <property type="protein sequence ID" value="KHJ36367.1"/>
    <property type="molecule type" value="Genomic_DNA"/>
</dbReference>
<dbReference type="AlphaFoldDB" id="A0A0B1PCG5"/>
<name>A0A0B1PCG5_UNCNE</name>
<sequence length="134" mass="14852">MSFKLLSIACLLLSVVHAAPHGSTSETLPSGQNIYSPGVKYTHNQYEQLYRRSFDEDDGLLLFGDGVPEYLDRKRFRKQHRKEAAEREAAERAAAEKAAAERKAAEKANQASGSGSKSRQKATKQRKGKNQAQS</sequence>
<dbReference type="SMR" id="A0A0B1PCG5"/>
<dbReference type="HOGENOM" id="CLU_1897740_0_0_1"/>
<protein>
    <recommendedName>
        <fullName evidence="5">Secreted protein</fullName>
    </recommendedName>
</protein>